<organism evidence="2 3">
    <name type="scientific">Lyophyllum shimeji</name>
    <name type="common">Hon-shimeji</name>
    <name type="synonym">Tricholoma shimeji</name>
    <dbReference type="NCBI Taxonomy" id="47721"/>
    <lineage>
        <taxon>Eukaryota</taxon>
        <taxon>Fungi</taxon>
        <taxon>Dikarya</taxon>
        <taxon>Basidiomycota</taxon>
        <taxon>Agaricomycotina</taxon>
        <taxon>Agaricomycetes</taxon>
        <taxon>Agaricomycetidae</taxon>
        <taxon>Agaricales</taxon>
        <taxon>Tricholomatineae</taxon>
        <taxon>Lyophyllaceae</taxon>
        <taxon>Lyophyllum</taxon>
    </lineage>
</organism>
<dbReference type="AlphaFoldDB" id="A0A9P3PII7"/>
<evidence type="ECO:0000313" key="3">
    <source>
        <dbReference type="Proteomes" id="UP001063166"/>
    </source>
</evidence>
<keyword evidence="3" id="KW-1185">Reference proteome</keyword>
<reference evidence="2" key="1">
    <citation type="submission" date="2022-07" db="EMBL/GenBank/DDBJ databases">
        <title>The genome of Lyophyllum shimeji provides insight into the initial evolution of ectomycorrhizal fungal genome.</title>
        <authorList>
            <person name="Kobayashi Y."/>
            <person name="Shibata T."/>
            <person name="Hirakawa H."/>
            <person name="Shigenobu S."/>
            <person name="Nishiyama T."/>
            <person name="Yamada A."/>
            <person name="Hasebe M."/>
            <person name="Kawaguchi M."/>
        </authorList>
    </citation>
    <scope>NUCLEOTIDE SEQUENCE</scope>
    <source>
        <strain evidence="2">AT787</strain>
    </source>
</reference>
<comment type="caution">
    <text evidence="2">The sequence shown here is derived from an EMBL/GenBank/DDBJ whole genome shotgun (WGS) entry which is preliminary data.</text>
</comment>
<proteinExistence type="predicted"/>
<feature type="chain" id="PRO_5040506885" evidence="1">
    <location>
        <begin position="26"/>
        <end position="101"/>
    </location>
</feature>
<evidence type="ECO:0000256" key="1">
    <source>
        <dbReference type="SAM" id="SignalP"/>
    </source>
</evidence>
<dbReference type="Proteomes" id="UP001063166">
    <property type="component" value="Unassembled WGS sequence"/>
</dbReference>
<protein>
    <submittedName>
        <fullName evidence="2">Uncharacterized protein</fullName>
    </submittedName>
</protein>
<accession>A0A9P3PII7</accession>
<feature type="signal peptide" evidence="1">
    <location>
        <begin position="1"/>
        <end position="25"/>
    </location>
</feature>
<dbReference type="EMBL" id="BRPK01000003">
    <property type="protein sequence ID" value="GLB36059.1"/>
    <property type="molecule type" value="Genomic_DNA"/>
</dbReference>
<keyword evidence="1" id="KW-0732">Signal</keyword>
<evidence type="ECO:0000313" key="2">
    <source>
        <dbReference type="EMBL" id="GLB36059.1"/>
    </source>
</evidence>
<sequence length="101" mass="11576">MDPDRDKRLSLPLLRLPLLLPSIDALHEVSPLCLCLDTEQPFLFLPETFYPLPSSSEVFTSASFNVRVVSRLSQAIFAHSQSFEKLFPRRKRTAENNMRGE</sequence>
<name>A0A9P3PII7_LYOSH</name>
<gene>
    <name evidence="2" type="ORF">LshimejAT787_0303470</name>
</gene>